<dbReference type="PANTHER" id="PTHR46494">
    <property type="entry name" value="CORA FAMILY METAL ION TRANSPORTER (EUROFUNG)"/>
    <property type="match status" value="1"/>
</dbReference>
<feature type="non-terminal residue" evidence="10">
    <location>
        <position position="1"/>
    </location>
</feature>
<dbReference type="GO" id="GO:0000287">
    <property type="term" value="F:magnesium ion binding"/>
    <property type="evidence" value="ECO:0007669"/>
    <property type="project" value="TreeGrafter"/>
</dbReference>
<evidence type="ECO:0000256" key="6">
    <source>
        <dbReference type="ARBA" id="ARBA00022989"/>
    </source>
</evidence>
<evidence type="ECO:0000256" key="2">
    <source>
        <dbReference type="ARBA" id="ARBA00009765"/>
    </source>
</evidence>
<dbReference type="Proteomes" id="UP000654075">
    <property type="component" value="Unassembled WGS sequence"/>
</dbReference>
<dbReference type="GO" id="GO:0015087">
    <property type="term" value="F:cobalt ion transmembrane transporter activity"/>
    <property type="evidence" value="ECO:0007669"/>
    <property type="project" value="TreeGrafter"/>
</dbReference>
<keyword evidence="3" id="KW-0813">Transport</keyword>
<keyword evidence="5 9" id="KW-0812">Transmembrane</keyword>
<dbReference type="OMA" id="FHELCEI"/>
<dbReference type="GO" id="GO:0050897">
    <property type="term" value="F:cobalt ion binding"/>
    <property type="evidence" value="ECO:0007669"/>
    <property type="project" value="TreeGrafter"/>
</dbReference>
<organism evidence="10 11">
    <name type="scientific">Polarella glacialis</name>
    <name type="common">Dinoflagellate</name>
    <dbReference type="NCBI Taxonomy" id="89957"/>
    <lineage>
        <taxon>Eukaryota</taxon>
        <taxon>Sar</taxon>
        <taxon>Alveolata</taxon>
        <taxon>Dinophyceae</taxon>
        <taxon>Suessiales</taxon>
        <taxon>Suessiaceae</taxon>
        <taxon>Polarella</taxon>
    </lineage>
</organism>
<feature type="transmembrane region" description="Helical" evidence="9">
    <location>
        <begin position="433"/>
        <end position="454"/>
    </location>
</feature>
<feature type="transmembrane region" description="Helical" evidence="9">
    <location>
        <begin position="386"/>
        <end position="409"/>
    </location>
</feature>
<evidence type="ECO:0000256" key="4">
    <source>
        <dbReference type="ARBA" id="ARBA00022475"/>
    </source>
</evidence>
<dbReference type="OrthoDB" id="445088at2759"/>
<name>A0A813DF37_POLGL</name>
<dbReference type="SUPFAM" id="SSF144083">
    <property type="entry name" value="Magnesium transport protein CorA, transmembrane region"/>
    <property type="match status" value="1"/>
</dbReference>
<reference evidence="10" key="1">
    <citation type="submission" date="2021-02" db="EMBL/GenBank/DDBJ databases">
        <authorList>
            <person name="Dougan E. K."/>
            <person name="Rhodes N."/>
            <person name="Thang M."/>
            <person name="Chan C."/>
        </authorList>
    </citation>
    <scope>NUCLEOTIDE SEQUENCE</scope>
</reference>
<evidence type="ECO:0000256" key="9">
    <source>
        <dbReference type="SAM" id="Phobius"/>
    </source>
</evidence>
<dbReference type="AlphaFoldDB" id="A0A813DF37"/>
<comment type="subcellular location">
    <subcellularLocation>
        <location evidence="1">Cell membrane</location>
        <topology evidence="1">Multi-pass membrane protein</topology>
    </subcellularLocation>
</comment>
<keyword evidence="4" id="KW-1003">Cell membrane</keyword>
<dbReference type="EMBL" id="CAJNNV010001348">
    <property type="protein sequence ID" value="CAE8584843.1"/>
    <property type="molecule type" value="Genomic_DNA"/>
</dbReference>
<comment type="similarity">
    <text evidence="2">Belongs to the CorA metal ion transporter (MIT) (TC 1.A.35) family.</text>
</comment>
<evidence type="ECO:0008006" key="12">
    <source>
        <dbReference type="Google" id="ProtNLM"/>
    </source>
</evidence>
<dbReference type="Gene3D" id="1.20.58.340">
    <property type="entry name" value="Magnesium transport protein CorA, transmembrane region"/>
    <property type="match status" value="2"/>
</dbReference>
<proteinExistence type="inferred from homology"/>
<dbReference type="PANTHER" id="PTHR46494:SF1">
    <property type="entry name" value="CORA FAMILY METAL ION TRANSPORTER (EUROFUNG)"/>
    <property type="match status" value="1"/>
</dbReference>
<accession>A0A813DF37</accession>
<feature type="region of interest" description="Disordered" evidence="8">
    <location>
        <begin position="186"/>
        <end position="207"/>
    </location>
</feature>
<evidence type="ECO:0000256" key="8">
    <source>
        <dbReference type="SAM" id="MobiDB-lite"/>
    </source>
</evidence>
<dbReference type="Pfam" id="PF01544">
    <property type="entry name" value="CorA"/>
    <property type="match status" value="1"/>
</dbReference>
<dbReference type="GO" id="GO:0005886">
    <property type="term" value="C:plasma membrane"/>
    <property type="evidence" value="ECO:0007669"/>
    <property type="project" value="UniProtKB-SubCell"/>
</dbReference>
<dbReference type="InterPro" id="IPR002523">
    <property type="entry name" value="MgTranspt_CorA/ZnTranspt_ZntB"/>
</dbReference>
<dbReference type="SUPFAM" id="SSF143865">
    <property type="entry name" value="CorA soluble domain-like"/>
    <property type="match status" value="2"/>
</dbReference>
<dbReference type="InterPro" id="IPR045861">
    <property type="entry name" value="CorA_cytoplasmic_dom"/>
</dbReference>
<sequence length="457" mass="52123">ETGFIGIIDWSPRVVAESYFQPARSLDVFLAHRSPKTKVRWVHCAAVSRPTVLRLAVKYQLHPLPVEDTIQLQQQSVPLVRSYGDNFFIIIPLLRLTSDSLAALDKHRHRHRACGKDAIDASLEEPCLVQVEQGRLALFVSGQPRFDTIISVQTRWLARRSEDGRSSMPGEAARTIGPTRCCRRSRRPLETGTVETPRPSRAASEVDSLGNETFQVSASLREEDFDPTKADDIREGLGTEAFDEVVREIQKDFSILRAGNASWLLWRLMDVCVDELMPILAAYRVHLQWFAAHIAQHRARAASDIEKLMLRTKVELDWLQRKARPMVRVVKHLIHDKTIDPDVTRYLEDVEDHLETFIEEVSRSMGICDSLRDQVRSFRDRERQGVLYVLALVTTMFTPLQLLTGMYGMNWQDVDGKPVVPGLGVLTAERGWFLFWGLGAAIVLSIYLCFRLVLKWI</sequence>
<evidence type="ECO:0000256" key="5">
    <source>
        <dbReference type="ARBA" id="ARBA00022692"/>
    </source>
</evidence>
<evidence type="ECO:0000256" key="7">
    <source>
        <dbReference type="ARBA" id="ARBA00023136"/>
    </source>
</evidence>
<keyword evidence="11" id="KW-1185">Reference proteome</keyword>
<gene>
    <name evidence="10" type="ORF">PGLA1383_LOCUS3767</name>
</gene>
<evidence type="ECO:0000256" key="1">
    <source>
        <dbReference type="ARBA" id="ARBA00004651"/>
    </source>
</evidence>
<dbReference type="InterPro" id="IPR045863">
    <property type="entry name" value="CorA_TM1_TM2"/>
</dbReference>
<keyword evidence="6 9" id="KW-1133">Transmembrane helix</keyword>
<dbReference type="Gene3D" id="3.30.460.20">
    <property type="entry name" value="CorA soluble domain-like"/>
    <property type="match status" value="1"/>
</dbReference>
<keyword evidence="7 9" id="KW-0472">Membrane</keyword>
<evidence type="ECO:0000256" key="3">
    <source>
        <dbReference type="ARBA" id="ARBA00022448"/>
    </source>
</evidence>
<evidence type="ECO:0000313" key="11">
    <source>
        <dbReference type="Proteomes" id="UP000654075"/>
    </source>
</evidence>
<protein>
    <recommendedName>
        <fullName evidence="12">Magnesium transporter</fullName>
    </recommendedName>
</protein>
<comment type="caution">
    <text evidence="10">The sequence shown here is derived from an EMBL/GenBank/DDBJ whole genome shotgun (WGS) entry which is preliminary data.</text>
</comment>
<evidence type="ECO:0000313" key="10">
    <source>
        <dbReference type="EMBL" id="CAE8584843.1"/>
    </source>
</evidence>
<dbReference type="GO" id="GO:0015095">
    <property type="term" value="F:magnesium ion transmembrane transporter activity"/>
    <property type="evidence" value="ECO:0007669"/>
    <property type="project" value="TreeGrafter"/>
</dbReference>